<dbReference type="RefSeq" id="WP_021285258.1">
    <property type="nucleotide sequence ID" value="NZ_JAGGLL010000018.1"/>
</dbReference>
<evidence type="ECO:0000313" key="2">
    <source>
        <dbReference type="Proteomes" id="UP001519308"/>
    </source>
</evidence>
<evidence type="ECO:0008006" key="3">
    <source>
        <dbReference type="Google" id="ProtNLM"/>
    </source>
</evidence>
<protein>
    <recommendedName>
        <fullName evidence="3">Methyltransferase type 11 domain-containing protein</fullName>
    </recommendedName>
</protein>
<reference evidence="1 2" key="1">
    <citation type="submission" date="2021-03" db="EMBL/GenBank/DDBJ databases">
        <title>Genomic Encyclopedia of Type Strains, Phase IV (KMG-IV): sequencing the most valuable type-strain genomes for metagenomic binning, comparative biology and taxonomic classification.</title>
        <authorList>
            <person name="Goeker M."/>
        </authorList>
    </citation>
    <scope>NUCLEOTIDE SEQUENCE [LARGE SCALE GENOMIC DNA]</scope>
    <source>
        <strain evidence="1 2">DSM 28650</strain>
    </source>
</reference>
<organism evidence="1 2">
    <name type="scientific">Clostridium punense</name>
    <dbReference type="NCBI Taxonomy" id="1054297"/>
    <lineage>
        <taxon>Bacteria</taxon>
        <taxon>Bacillati</taxon>
        <taxon>Bacillota</taxon>
        <taxon>Clostridia</taxon>
        <taxon>Eubacteriales</taxon>
        <taxon>Clostridiaceae</taxon>
        <taxon>Clostridium</taxon>
    </lineage>
</organism>
<dbReference type="Proteomes" id="UP001519308">
    <property type="component" value="Unassembled WGS sequence"/>
</dbReference>
<dbReference type="EMBL" id="JAGGLL010000018">
    <property type="protein sequence ID" value="MBP2022641.1"/>
    <property type="molecule type" value="Genomic_DNA"/>
</dbReference>
<keyword evidence="2" id="KW-1185">Reference proteome</keyword>
<sequence length="188" mass="22247">MELMDYFDFQELLKGSHGSYYEGRWAYFSEVIGIIKENNHIQRVLELGPSVQTMVKNCDIMVKPENDVWGRPEKYVAKQYKHDATVTPWPIEDKEYDLFIALQVWEHLGGKQREAFKEVMRTSKAAILSFPYMWDCPKDNANYPEHHMIDEKIIADWTLNIEPVKVIKIPRTGDRVSKGPRIIYFWKF</sequence>
<proteinExistence type="predicted"/>
<accession>A0ABS4K5U9</accession>
<gene>
    <name evidence="1" type="ORF">J2Z44_002464</name>
</gene>
<name>A0ABS4K5U9_9CLOT</name>
<evidence type="ECO:0000313" key="1">
    <source>
        <dbReference type="EMBL" id="MBP2022641.1"/>
    </source>
</evidence>
<comment type="caution">
    <text evidence="1">The sequence shown here is derived from an EMBL/GenBank/DDBJ whole genome shotgun (WGS) entry which is preliminary data.</text>
</comment>